<organism evidence="3 5">
    <name type="scientific">Dracunculus medinensis</name>
    <name type="common">Guinea worm</name>
    <dbReference type="NCBI Taxonomy" id="318479"/>
    <lineage>
        <taxon>Eukaryota</taxon>
        <taxon>Metazoa</taxon>
        <taxon>Ecdysozoa</taxon>
        <taxon>Nematoda</taxon>
        <taxon>Chromadorea</taxon>
        <taxon>Rhabditida</taxon>
        <taxon>Spirurina</taxon>
        <taxon>Dracunculoidea</taxon>
        <taxon>Dracunculidae</taxon>
        <taxon>Dracunculus</taxon>
    </lineage>
</organism>
<evidence type="ECO:0000313" key="3">
    <source>
        <dbReference type="Proteomes" id="UP000038040"/>
    </source>
</evidence>
<sequence length="816" mass="92412">MTSLVLSKLYRHALYNFYFPSLIGQKEIYFLSTSKRRFSKVSVNNDNIDNLNNNESETISKEQILDVEKLDGISDSDLQLFINNLLQQDENRSNENSNENTKENLKNGGEKDSKISERKTVRTVNDKILKKNIVRIFNDKKSGKNVVGIIGDKALKKNIVGSFNDKISETSVVKTISDKASKKNIVGSFNHKVPETSIIKAISDKASKKNITEASCDNISEEIRNEHLDLFINKQTDSVKNEMQHFTSKQNNEKGNLSKFLNIAMNTKSLEILQKILIKEKQHLNAEICSLSLERLAALAFLQNRTSECKIWFEMNLMEHFDKIYSTEDVNLKFIIIAVNSLVNIGLHETHLCKHLLKLIDERYNSSFSSVPIAIRIKFLKLVKADKAFIDISKNLSATIERSVFLQMNEIKNASSLLTLLLNVPLTDLQLKGVLERSKQFLSKMSCGELISILSNLSERKLWHVDIIPLIVAALQLNTSTLTANQISNLSHAVVALNYFDNRLLHRIATDITKKICNVTSWSTVSNILASFCKFRFIDEAAVNVLVDWINTKYELATDTELSFALTAAVNYGIGDRILNALQFSAKIASIESAKSPSIWLNRIHALAMGKALTSRLAETVLRMDFVSHLLQETNPPKKLLLLTKLAQIQCSALCELSDFRGQTLELFDMLKLYGKEVALEMKYGRKKIYDAQCFHDLLYKLAPLDTHAFAPAVNEDGIFIDAILKMDMNERFVPINKFSDIPEPPIAIVYLANKHLMFEKFAIPRPLFTFCLRLLTVKGSKAVIFTEPEIKAHTTFTGKLNFIRKKISVVSNQKD</sequence>
<name>A0A0N4ULT0_DRAME</name>
<dbReference type="OrthoDB" id="5877528at2759"/>
<keyword evidence="4" id="KW-1185">Reference proteome</keyword>
<dbReference type="WBParaSite" id="DME_0000876801-mRNA-1">
    <property type="protein sequence ID" value="DME_0000876801-mRNA-1"/>
    <property type="gene ID" value="DME_0000876801"/>
</dbReference>
<dbReference type="Proteomes" id="UP000038040">
    <property type="component" value="Unplaced"/>
</dbReference>
<evidence type="ECO:0000256" key="1">
    <source>
        <dbReference type="SAM" id="MobiDB-lite"/>
    </source>
</evidence>
<feature type="region of interest" description="Disordered" evidence="1">
    <location>
        <begin position="89"/>
        <end position="117"/>
    </location>
</feature>
<evidence type="ECO:0000313" key="5">
    <source>
        <dbReference type="WBParaSite" id="DME_0000876801-mRNA-1"/>
    </source>
</evidence>
<protein>
    <submittedName>
        <fullName evidence="5">RAP domain-containing protein</fullName>
    </submittedName>
</protein>
<evidence type="ECO:0000313" key="4">
    <source>
        <dbReference type="Proteomes" id="UP000274756"/>
    </source>
</evidence>
<feature type="compositionally biased region" description="Basic and acidic residues" evidence="1">
    <location>
        <begin position="100"/>
        <end position="117"/>
    </location>
</feature>
<dbReference type="STRING" id="318479.A0A0N4ULT0"/>
<reference evidence="5" key="1">
    <citation type="submission" date="2017-02" db="UniProtKB">
        <authorList>
            <consortium name="WormBaseParasite"/>
        </authorList>
    </citation>
    <scope>IDENTIFICATION</scope>
</reference>
<gene>
    <name evidence="2" type="ORF">DME_LOCUS2659</name>
</gene>
<dbReference type="AlphaFoldDB" id="A0A0N4ULT0"/>
<proteinExistence type="predicted"/>
<dbReference type="EMBL" id="UYYG01000073">
    <property type="protein sequence ID" value="VDN52686.1"/>
    <property type="molecule type" value="Genomic_DNA"/>
</dbReference>
<reference evidence="2 4" key="2">
    <citation type="submission" date="2018-11" db="EMBL/GenBank/DDBJ databases">
        <authorList>
            <consortium name="Pathogen Informatics"/>
        </authorList>
    </citation>
    <scope>NUCLEOTIDE SEQUENCE [LARGE SCALE GENOMIC DNA]</scope>
</reference>
<evidence type="ECO:0000313" key="2">
    <source>
        <dbReference type="EMBL" id="VDN52686.1"/>
    </source>
</evidence>
<accession>A0A0N4ULT0</accession>
<dbReference type="Proteomes" id="UP000274756">
    <property type="component" value="Unassembled WGS sequence"/>
</dbReference>